<dbReference type="EMBL" id="CAJNIZ010045813">
    <property type="protein sequence ID" value="CAE7730647.1"/>
    <property type="molecule type" value="Genomic_DNA"/>
</dbReference>
<dbReference type="Proteomes" id="UP000649617">
    <property type="component" value="Unassembled WGS sequence"/>
</dbReference>
<dbReference type="OrthoDB" id="10573739at2759"/>
<feature type="transmembrane region" description="Helical" evidence="1">
    <location>
        <begin position="35"/>
        <end position="59"/>
    </location>
</feature>
<organism evidence="2 3">
    <name type="scientific">Symbiodinium pilosum</name>
    <name type="common">Dinoflagellate</name>
    <dbReference type="NCBI Taxonomy" id="2952"/>
    <lineage>
        <taxon>Eukaryota</taxon>
        <taxon>Sar</taxon>
        <taxon>Alveolata</taxon>
        <taxon>Dinophyceae</taxon>
        <taxon>Suessiales</taxon>
        <taxon>Symbiodiniaceae</taxon>
        <taxon>Symbiodinium</taxon>
    </lineage>
</organism>
<evidence type="ECO:0000313" key="3">
    <source>
        <dbReference type="Proteomes" id="UP000649617"/>
    </source>
</evidence>
<dbReference type="AlphaFoldDB" id="A0A812X985"/>
<sequence>LLGTATWVCSLYALVYSTLHQSEYHRFCRCNRRRAGLCLLGGLVFYFGALLLILSLFVFNDREPPELRPADPADSFTAWPPFRESHLDAWTNMSKVDPLRMVYARGPVQYWEYSDVAGFLFGCLILLLPLTAYIMGDDRDED</sequence>
<keyword evidence="3" id="KW-1185">Reference proteome</keyword>
<name>A0A812X985_SYMPI</name>
<comment type="caution">
    <text evidence="2">The sequence shown here is derived from an EMBL/GenBank/DDBJ whole genome shotgun (WGS) entry which is preliminary data.</text>
</comment>
<evidence type="ECO:0000313" key="2">
    <source>
        <dbReference type="EMBL" id="CAE7730647.1"/>
    </source>
</evidence>
<keyword evidence="1" id="KW-1133">Transmembrane helix</keyword>
<keyword evidence="1" id="KW-0472">Membrane</keyword>
<evidence type="ECO:0000256" key="1">
    <source>
        <dbReference type="SAM" id="Phobius"/>
    </source>
</evidence>
<gene>
    <name evidence="2" type="primary">mettl14</name>
    <name evidence="2" type="ORF">SPIL2461_LOCUS20959</name>
</gene>
<reference evidence="2" key="1">
    <citation type="submission" date="2021-02" db="EMBL/GenBank/DDBJ databases">
        <authorList>
            <person name="Dougan E. K."/>
            <person name="Rhodes N."/>
            <person name="Thang M."/>
            <person name="Chan C."/>
        </authorList>
    </citation>
    <scope>NUCLEOTIDE SEQUENCE</scope>
</reference>
<feature type="transmembrane region" description="Helical" evidence="1">
    <location>
        <begin position="116"/>
        <end position="136"/>
    </location>
</feature>
<feature type="non-terminal residue" evidence="2">
    <location>
        <position position="142"/>
    </location>
</feature>
<accession>A0A812X985</accession>
<proteinExistence type="predicted"/>
<protein>
    <submittedName>
        <fullName evidence="2">Mettl14 protein</fullName>
    </submittedName>
</protein>
<keyword evidence="1" id="KW-0812">Transmembrane</keyword>